<keyword evidence="2" id="KW-1185">Reference proteome</keyword>
<dbReference type="RefSeq" id="WP_119655314.1">
    <property type="nucleotide sequence ID" value="NZ_JBHUOI010000009.1"/>
</dbReference>
<reference evidence="1 2" key="1">
    <citation type="submission" date="2018-09" db="EMBL/GenBank/DDBJ databases">
        <authorList>
            <person name="Zeman M."/>
            <person name="Pardy F."/>
        </authorList>
    </citation>
    <scope>NUCLEOTIDE SEQUENCE [LARGE SCALE GENOMIC DNA]</scope>
    <source>
        <strain evidence="1 2">CCM 8852</strain>
    </source>
</reference>
<dbReference type="OrthoDB" id="882313at2"/>
<comment type="caution">
    <text evidence="1">The sequence shown here is derived from an EMBL/GenBank/DDBJ whole genome shotgun (WGS) entry which is preliminary data.</text>
</comment>
<evidence type="ECO:0000313" key="1">
    <source>
        <dbReference type="EMBL" id="RIY10996.1"/>
    </source>
</evidence>
<reference evidence="1 2" key="2">
    <citation type="submission" date="2019-01" db="EMBL/GenBank/DDBJ databases">
        <title>Hymenobacter humicola sp. nov., isolated from soils in Antarctica.</title>
        <authorList>
            <person name="Sedlacek I."/>
            <person name="Holochova P."/>
            <person name="Kralova S."/>
            <person name="Pantucek R."/>
            <person name="Stankova E."/>
            <person name="Vrbovska V."/>
            <person name="Kristofova L."/>
            <person name="Svec P."/>
            <person name="Busse H.-J."/>
        </authorList>
    </citation>
    <scope>NUCLEOTIDE SEQUENCE [LARGE SCALE GENOMIC DNA]</scope>
    <source>
        <strain evidence="1 2">CCM 8852</strain>
    </source>
</reference>
<dbReference type="EMBL" id="QYCN01000010">
    <property type="protein sequence ID" value="RIY10996.1"/>
    <property type="molecule type" value="Genomic_DNA"/>
</dbReference>
<sequence>MDTLPDRAYYYEKLGLHPWHWHHRQPPQLVRQLAARHLLATFFDWQRQLRAQPEPFYLALWLVKGREFAHSSQVVVGMGSKRARYRNTHGEPDPTGPPLPPEYWQLPGAGALTWTTHPWQTFLDAFDYPTGWPAWAFANPHYDYVHEDGSRYLVVQTSWVWVGQLAEIGASAE</sequence>
<accession>A0A418R0N1</accession>
<organism evidence="1 2">
    <name type="scientific">Hymenobacter rubripertinctus</name>
    <dbReference type="NCBI Taxonomy" id="2029981"/>
    <lineage>
        <taxon>Bacteria</taxon>
        <taxon>Pseudomonadati</taxon>
        <taxon>Bacteroidota</taxon>
        <taxon>Cytophagia</taxon>
        <taxon>Cytophagales</taxon>
        <taxon>Hymenobacteraceae</taxon>
        <taxon>Hymenobacter</taxon>
    </lineage>
</organism>
<gene>
    <name evidence="1" type="ORF">D0T11_08265</name>
</gene>
<dbReference type="AlphaFoldDB" id="A0A418R0N1"/>
<protein>
    <submittedName>
        <fullName evidence="1">Uncharacterized protein</fullName>
    </submittedName>
</protein>
<evidence type="ECO:0000313" key="2">
    <source>
        <dbReference type="Proteomes" id="UP000284250"/>
    </source>
</evidence>
<proteinExistence type="predicted"/>
<dbReference type="Proteomes" id="UP000284250">
    <property type="component" value="Unassembled WGS sequence"/>
</dbReference>
<name>A0A418R0N1_9BACT</name>